<gene>
    <name evidence="2" type="ORF">GO988_15425</name>
</gene>
<feature type="region of interest" description="Disordered" evidence="1">
    <location>
        <begin position="111"/>
        <end position="143"/>
    </location>
</feature>
<name>A0A7K1THA1_9BACT</name>
<evidence type="ECO:0000256" key="1">
    <source>
        <dbReference type="SAM" id="MobiDB-lite"/>
    </source>
</evidence>
<accession>A0A7K1THA1</accession>
<evidence type="ECO:0000313" key="3">
    <source>
        <dbReference type="Proteomes" id="UP000441336"/>
    </source>
</evidence>
<comment type="caution">
    <text evidence="2">The sequence shown here is derived from an EMBL/GenBank/DDBJ whole genome shotgun (WGS) entry which is preliminary data.</text>
</comment>
<organism evidence="2 3">
    <name type="scientific">Hymenobacter ginkgonis</name>
    <dbReference type="NCBI Taxonomy" id="2682976"/>
    <lineage>
        <taxon>Bacteria</taxon>
        <taxon>Pseudomonadati</taxon>
        <taxon>Bacteroidota</taxon>
        <taxon>Cytophagia</taxon>
        <taxon>Cytophagales</taxon>
        <taxon>Hymenobacteraceae</taxon>
        <taxon>Hymenobacter</taxon>
    </lineage>
</organism>
<dbReference type="Proteomes" id="UP000441336">
    <property type="component" value="Unassembled WGS sequence"/>
</dbReference>
<proteinExistence type="predicted"/>
<protein>
    <submittedName>
        <fullName evidence="2">Uncharacterized protein</fullName>
    </submittedName>
</protein>
<dbReference type="AlphaFoldDB" id="A0A7K1THA1"/>
<reference evidence="2 3" key="1">
    <citation type="submission" date="2019-12" db="EMBL/GenBank/DDBJ databases">
        <title>Hymenobacter sp. HMF4947 Genome sequencing and assembly.</title>
        <authorList>
            <person name="Kang H."/>
            <person name="Cha I."/>
            <person name="Kim H."/>
            <person name="Joh K."/>
        </authorList>
    </citation>
    <scope>NUCLEOTIDE SEQUENCE [LARGE SCALE GENOMIC DNA]</scope>
    <source>
        <strain evidence="2 3">HMF4947</strain>
    </source>
</reference>
<sequence length="143" mass="15091">MTAADLPTVGYLDHWFRALLARVEAPAAAAAAPAASDVVLYSVQALAEVLSVDPGTVRRWLKVGKPDPHDPQNAAQNIRLQAFYFNSEARIPWAAVVAYERGLRFELATLPPPTAAPPKPGTVAPVPAPPVANGEPPGLRLAS</sequence>
<feature type="compositionally biased region" description="Pro residues" evidence="1">
    <location>
        <begin position="111"/>
        <end position="130"/>
    </location>
</feature>
<evidence type="ECO:0000313" key="2">
    <source>
        <dbReference type="EMBL" id="MVN77723.1"/>
    </source>
</evidence>
<keyword evidence="3" id="KW-1185">Reference proteome</keyword>
<dbReference type="RefSeq" id="WP_157567008.1">
    <property type="nucleotide sequence ID" value="NZ_WQKZ01000003.1"/>
</dbReference>
<feature type="compositionally biased region" description="Low complexity" evidence="1">
    <location>
        <begin position="131"/>
        <end position="143"/>
    </location>
</feature>
<dbReference type="EMBL" id="WQKZ01000003">
    <property type="protein sequence ID" value="MVN77723.1"/>
    <property type="molecule type" value="Genomic_DNA"/>
</dbReference>